<keyword evidence="3" id="KW-0472">Membrane</keyword>
<dbReference type="Gene3D" id="2.10.10.20">
    <property type="entry name" value="Carbohydrate-binding module superfamily 5/12"/>
    <property type="match status" value="2"/>
</dbReference>
<evidence type="ECO:0000259" key="4">
    <source>
        <dbReference type="SMART" id="SM00495"/>
    </source>
</evidence>
<dbReference type="InterPro" id="IPR052750">
    <property type="entry name" value="GH18_Chitinase"/>
</dbReference>
<dbReference type="Gene3D" id="3.20.20.80">
    <property type="entry name" value="Glycosidases"/>
    <property type="match status" value="1"/>
</dbReference>
<keyword evidence="6" id="KW-1185">Reference proteome</keyword>
<dbReference type="InterPro" id="IPR003610">
    <property type="entry name" value="CBM5/12"/>
</dbReference>
<sequence>MSTPALAPQRPRTRISWLRVLVVLVCTVAVSWGGYRTVSAAVTQLDEPDPAVFAAYVDVTAWPPYPFETPSGPEEANVVLSFVVADPERGCAPSWGGYYSLDEAASEIELDRRVSQLRLTGGQARVSFGGQLGTELGTACTDTEDLVDAYQEVIDRYELTSIDLDLEGATLQDVEGSERRAEAIRQIQEEAAAADESLAVWLTLPVAPTGLTAEGLAAVTTMLAAGVDVAGVNGMTMDFGVVTSESAPLSDVVVEASKALHGQVRAAFADAGQSLSENDAWAKVGITPMIGQSDVATEVFTVEDAEVVNQFAQDVAVGQVAMWSLNRDSTCTAPLPTVLTVVQTSCSGIDQGASRFAEVLSADLASRPAVPAPESAPSASPAVVPAPSTGPAGEVVDDPETSPFPIWDPLGTYPGGTKIVWQKQVYQARYWTSGVTPGAAGAGGDAPWTLVGPVLPGDTPAPLPTLPEGTYPAWDPEEPYTAGTRVLLDGVPYEAKWWSQGQEPGTPVQGGSPWVLIHPGA</sequence>
<dbReference type="GO" id="GO:0005576">
    <property type="term" value="C:extracellular region"/>
    <property type="evidence" value="ECO:0007669"/>
    <property type="project" value="InterPro"/>
</dbReference>
<dbReference type="InterPro" id="IPR017853">
    <property type="entry name" value="GH"/>
</dbReference>
<feature type="domain" description="Chitin-binding type-3" evidence="4">
    <location>
        <begin position="471"/>
        <end position="517"/>
    </location>
</feature>
<dbReference type="AlphaFoldDB" id="A0A939LR39"/>
<dbReference type="EMBL" id="JAGEMK010000002">
    <property type="protein sequence ID" value="MBO1751490.1"/>
    <property type="molecule type" value="Genomic_DNA"/>
</dbReference>
<keyword evidence="3" id="KW-0812">Transmembrane</keyword>
<dbReference type="Pfam" id="PF02839">
    <property type="entry name" value="CBM_5_12"/>
    <property type="match status" value="1"/>
</dbReference>
<dbReference type="RefSeq" id="WP_208055141.1">
    <property type="nucleotide sequence ID" value="NZ_JAGEMK010000002.1"/>
</dbReference>
<dbReference type="SMART" id="SM00495">
    <property type="entry name" value="ChtBD3"/>
    <property type="match status" value="2"/>
</dbReference>
<dbReference type="CDD" id="cd06543">
    <property type="entry name" value="GH18_PF-ChiA-like"/>
    <property type="match status" value="1"/>
</dbReference>
<dbReference type="PANTHER" id="PTHR42976:SF1">
    <property type="entry name" value="GH18 DOMAIN-CONTAINING PROTEIN-RELATED"/>
    <property type="match status" value="1"/>
</dbReference>
<feature type="region of interest" description="Disordered" evidence="2">
    <location>
        <begin position="368"/>
        <end position="401"/>
    </location>
</feature>
<dbReference type="GO" id="GO:0030246">
    <property type="term" value="F:carbohydrate binding"/>
    <property type="evidence" value="ECO:0007669"/>
    <property type="project" value="InterPro"/>
</dbReference>
<dbReference type="GO" id="GO:0004553">
    <property type="term" value="F:hydrolase activity, hydrolyzing O-glycosyl compounds"/>
    <property type="evidence" value="ECO:0007669"/>
    <property type="project" value="InterPro"/>
</dbReference>
<organism evidence="5 6">
    <name type="scientific">Actinotalea soli</name>
    <dbReference type="NCBI Taxonomy" id="2819234"/>
    <lineage>
        <taxon>Bacteria</taxon>
        <taxon>Bacillati</taxon>
        <taxon>Actinomycetota</taxon>
        <taxon>Actinomycetes</taxon>
        <taxon>Micrococcales</taxon>
        <taxon>Cellulomonadaceae</taxon>
        <taxon>Actinotalea</taxon>
    </lineage>
</organism>
<dbReference type="SUPFAM" id="SSF51445">
    <property type="entry name" value="(Trans)glycosidases"/>
    <property type="match status" value="1"/>
</dbReference>
<feature type="compositionally biased region" description="Low complexity" evidence="2">
    <location>
        <begin position="368"/>
        <end position="392"/>
    </location>
</feature>
<evidence type="ECO:0000256" key="3">
    <source>
        <dbReference type="SAM" id="Phobius"/>
    </source>
</evidence>
<dbReference type="SUPFAM" id="SSF51055">
    <property type="entry name" value="Carbohydrate binding domain"/>
    <property type="match status" value="2"/>
</dbReference>
<reference evidence="5" key="1">
    <citation type="submission" date="2021-03" db="EMBL/GenBank/DDBJ databases">
        <title>Actinotalea soli sp. nov., isolated from soil.</title>
        <authorList>
            <person name="Ping W."/>
            <person name="Zhang J."/>
        </authorList>
    </citation>
    <scope>NUCLEOTIDE SEQUENCE</scope>
    <source>
        <strain evidence="5">BY-33</strain>
    </source>
</reference>
<protein>
    <submittedName>
        <fullName evidence="5">Glycosyl hydrolase family 18</fullName>
    </submittedName>
</protein>
<gene>
    <name evidence="5" type="ORF">J4G33_06695</name>
</gene>
<dbReference type="Proteomes" id="UP000664209">
    <property type="component" value="Unassembled WGS sequence"/>
</dbReference>
<comment type="caution">
    <text evidence="5">The sequence shown here is derived from an EMBL/GenBank/DDBJ whole genome shotgun (WGS) entry which is preliminary data.</text>
</comment>
<name>A0A939LR39_9CELL</name>
<feature type="domain" description="Chitin-binding type-3" evidence="4">
    <location>
        <begin position="404"/>
        <end position="451"/>
    </location>
</feature>
<dbReference type="CDD" id="cd12215">
    <property type="entry name" value="ChiC_BD"/>
    <property type="match status" value="2"/>
</dbReference>
<evidence type="ECO:0000313" key="6">
    <source>
        <dbReference type="Proteomes" id="UP000664209"/>
    </source>
</evidence>
<evidence type="ECO:0000313" key="5">
    <source>
        <dbReference type="EMBL" id="MBO1751490.1"/>
    </source>
</evidence>
<feature type="transmembrane region" description="Helical" evidence="3">
    <location>
        <begin position="16"/>
        <end position="35"/>
    </location>
</feature>
<evidence type="ECO:0000256" key="1">
    <source>
        <dbReference type="ARBA" id="ARBA00022801"/>
    </source>
</evidence>
<dbReference type="InterPro" id="IPR036573">
    <property type="entry name" value="CBM_sf_5/12"/>
</dbReference>
<keyword evidence="1 5" id="KW-0378">Hydrolase</keyword>
<dbReference type="GO" id="GO:0005975">
    <property type="term" value="P:carbohydrate metabolic process"/>
    <property type="evidence" value="ECO:0007669"/>
    <property type="project" value="InterPro"/>
</dbReference>
<dbReference type="PANTHER" id="PTHR42976">
    <property type="entry name" value="BIFUNCTIONAL CHITINASE/LYSOZYME-RELATED"/>
    <property type="match status" value="1"/>
</dbReference>
<keyword evidence="3" id="KW-1133">Transmembrane helix</keyword>
<proteinExistence type="predicted"/>
<evidence type="ECO:0000256" key="2">
    <source>
        <dbReference type="SAM" id="MobiDB-lite"/>
    </source>
</evidence>
<accession>A0A939LR39</accession>